<dbReference type="PROSITE" id="PS51257">
    <property type="entry name" value="PROKAR_LIPOPROTEIN"/>
    <property type="match status" value="1"/>
</dbReference>
<keyword evidence="3" id="KW-1185">Reference proteome</keyword>
<evidence type="ECO:0000313" key="2">
    <source>
        <dbReference type="EMBL" id="TYT27423.1"/>
    </source>
</evidence>
<dbReference type="Proteomes" id="UP000324973">
    <property type="component" value="Unassembled WGS sequence"/>
</dbReference>
<organism evidence="2 3">
    <name type="scientific">Luteimonas viscosa</name>
    <dbReference type="NCBI Taxonomy" id="1132694"/>
    <lineage>
        <taxon>Bacteria</taxon>
        <taxon>Pseudomonadati</taxon>
        <taxon>Pseudomonadota</taxon>
        <taxon>Gammaproteobacteria</taxon>
        <taxon>Lysobacterales</taxon>
        <taxon>Lysobacteraceae</taxon>
        <taxon>Luteimonas</taxon>
    </lineage>
</organism>
<keyword evidence="1" id="KW-0732">Signal</keyword>
<evidence type="ECO:0000256" key="1">
    <source>
        <dbReference type="SAM" id="SignalP"/>
    </source>
</evidence>
<reference evidence="2 3" key="1">
    <citation type="submission" date="2019-08" db="EMBL/GenBank/DDBJ databases">
        <title>Luteimonas viscosus sp. nov., isolated from soil of a sunflower field.</title>
        <authorList>
            <person name="Jianli Z."/>
            <person name="Ying Z."/>
        </authorList>
    </citation>
    <scope>NUCLEOTIDE SEQUENCE [LARGE SCALE GENOMIC DNA]</scope>
    <source>
        <strain evidence="2 3">XBU10</strain>
    </source>
</reference>
<proteinExistence type="predicted"/>
<name>A0A5D4XTV6_9GAMM</name>
<feature type="signal peptide" evidence="1">
    <location>
        <begin position="1"/>
        <end position="18"/>
    </location>
</feature>
<feature type="chain" id="PRO_5022788803" description="Peptidase inhibitor I78 family protein" evidence="1">
    <location>
        <begin position="19"/>
        <end position="104"/>
    </location>
</feature>
<evidence type="ECO:0008006" key="4">
    <source>
        <dbReference type="Google" id="ProtNLM"/>
    </source>
</evidence>
<dbReference type="Gene3D" id="3.30.10.10">
    <property type="entry name" value="Trypsin Inhibitor V, subunit A"/>
    <property type="match status" value="1"/>
</dbReference>
<accession>A0A5D4XTV6</accession>
<sequence length="104" mass="10500">MIPKPAPASAIPTLPALAAGVLLAGCMSTPGPSVGGSGACRDSGLGWAAGQPADEANMRRLARESGAGLVDPIGPDSRPLADRRGDRLRVRIDAGNIIESARCE</sequence>
<gene>
    <name evidence="2" type="ORF">FZO89_01245</name>
</gene>
<dbReference type="OrthoDB" id="5975800at2"/>
<comment type="caution">
    <text evidence="2">The sequence shown here is derived from an EMBL/GenBank/DDBJ whole genome shotgun (WGS) entry which is preliminary data.</text>
</comment>
<evidence type="ECO:0000313" key="3">
    <source>
        <dbReference type="Proteomes" id="UP000324973"/>
    </source>
</evidence>
<protein>
    <recommendedName>
        <fullName evidence="4">Peptidase inhibitor I78 family protein</fullName>
    </recommendedName>
</protein>
<dbReference type="EMBL" id="VTFT01000001">
    <property type="protein sequence ID" value="TYT27423.1"/>
    <property type="molecule type" value="Genomic_DNA"/>
</dbReference>
<dbReference type="AlphaFoldDB" id="A0A5D4XTV6"/>